<dbReference type="EMBL" id="JBHRSB010000006">
    <property type="protein sequence ID" value="MFC3002398.1"/>
    <property type="molecule type" value="Genomic_DNA"/>
</dbReference>
<evidence type="ECO:0000313" key="3">
    <source>
        <dbReference type="Proteomes" id="UP001595420"/>
    </source>
</evidence>
<accession>A0ABV7C0Y4</accession>
<keyword evidence="3" id="KW-1185">Reference proteome</keyword>
<protein>
    <submittedName>
        <fullName evidence="2">Uncharacterized protein</fullName>
    </submittedName>
</protein>
<sequence length="54" mass="5383">MDEKARLKRFGIGMAVTLVVTVVVGAVFGSLAVPLSLAIGLGATLLLGGGRTKG</sequence>
<dbReference type="RefSeq" id="WP_216838478.1">
    <property type="nucleotide sequence ID" value="NZ_JAFNJS010000006.1"/>
</dbReference>
<evidence type="ECO:0000313" key="2">
    <source>
        <dbReference type="EMBL" id="MFC3002398.1"/>
    </source>
</evidence>
<keyword evidence="1" id="KW-1133">Transmembrane helix</keyword>
<organism evidence="2 3">
    <name type="scientific">Falsiroseomonas tokyonensis</name>
    <dbReference type="NCBI Taxonomy" id="430521"/>
    <lineage>
        <taxon>Bacteria</taxon>
        <taxon>Pseudomonadati</taxon>
        <taxon>Pseudomonadota</taxon>
        <taxon>Alphaproteobacteria</taxon>
        <taxon>Acetobacterales</taxon>
        <taxon>Roseomonadaceae</taxon>
        <taxon>Falsiroseomonas</taxon>
    </lineage>
</organism>
<comment type="caution">
    <text evidence="2">The sequence shown here is derived from an EMBL/GenBank/DDBJ whole genome shotgun (WGS) entry which is preliminary data.</text>
</comment>
<feature type="transmembrane region" description="Helical" evidence="1">
    <location>
        <begin position="12"/>
        <end position="39"/>
    </location>
</feature>
<evidence type="ECO:0000256" key="1">
    <source>
        <dbReference type="SAM" id="Phobius"/>
    </source>
</evidence>
<gene>
    <name evidence="2" type="ORF">ACFOD3_21035</name>
</gene>
<proteinExistence type="predicted"/>
<name>A0ABV7C0Y4_9PROT</name>
<keyword evidence="1" id="KW-0472">Membrane</keyword>
<keyword evidence="1" id="KW-0812">Transmembrane</keyword>
<reference evidence="3" key="1">
    <citation type="journal article" date="2019" name="Int. J. Syst. Evol. Microbiol.">
        <title>The Global Catalogue of Microorganisms (GCM) 10K type strain sequencing project: providing services to taxonomists for standard genome sequencing and annotation.</title>
        <authorList>
            <consortium name="The Broad Institute Genomics Platform"/>
            <consortium name="The Broad Institute Genome Sequencing Center for Infectious Disease"/>
            <person name="Wu L."/>
            <person name="Ma J."/>
        </authorList>
    </citation>
    <scope>NUCLEOTIDE SEQUENCE [LARGE SCALE GENOMIC DNA]</scope>
    <source>
        <strain evidence="3">CGMCC 1.16855</strain>
    </source>
</reference>
<dbReference type="Proteomes" id="UP001595420">
    <property type="component" value="Unassembled WGS sequence"/>
</dbReference>